<proteinExistence type="inferred from homology"/>
<dbReference type="GO" id="GO:0030991">
    <property type="term" value="C:intraciliary transport particle A"/>
    <property type="evidence" value="ECO:0007669"/>
    <property type="project" value="InterPro"/>
</dbReference>
<keyword evidence="2" id="KW-0970">Cilium biogenesis/degradation</keyword>
<evidence type="ECO:0000313" key="4">
    <source>
        <dbReference type="EMBL" id="KAF0293050.1"/>
    </source>
</evidence>
<keyword evidence="4" id="KW-0969">Cilium</keyword>
<feature type="compositionally biased region" description="Acidic residues" evidence="3">
    <location>
        <begin position="1"/>
        <end position="10"/>
    </location>
</feature>
<dbReference type="GO" id="GO:0005929">
    <property type="term" value="C:cilium"/>
    <property type="evidence" value="ECO:0007669"/>
    <property type="project" value="TreeGrafter"/>
</dbReference>
<feature type="compositionally biased region" description="Low complexity" evidence="3">
    <location>
        <begin position="25"/>
        <end position="34"/>
    </location>
</feature>
<comment type="caution">
    <text evidence="4">The sequence shown here is derived from an EMBL/GenBank/DDBJ whole genome shotgun (WGS) entry which is preliminary data.</text>
</comment>
<feature type="compositionally biased region" description="Acidic residues" evidence="3">
    <location>
        <begin position="189"/>
        <end position="198"/>
    </location>
</feature>
<dbReference type="InterPro" id="IPR029302">
    <property type="entry name" value="IFT43"/>
</dbReference>
<dbReference type="EMBL" id="VIIS01001774">
    <property type="protein sequence ID" value="KAF0293050.1"/>
    <property type="molecule type" value="Genomic_DNA"/>
</dbReference>
<dbReference type="GO" id="GO:0035721">
    <property type="term" value="P:intraciliary retrograde transport"/>
    <property type="evidence" value="ECO:0007669"/>
    <property type="project" value="TreeGrafter"/>
</dbReference>
<dbReference type="PANTHER" id="PTHR33724:SF1">
    <property type="entry name" value="INTRAFLAGELLAR TRANSPORT PROTEIN 43 HOMOLOG"/>
    <property type="match status" value="1"/>
</dbReference>
<accession>A0A6A4VNR5</accession>
<feature type="region of interest" description="Disordered" evidence="3">
    <location>
        <begin position="1"/>
        <end position="100"/>
    </location>
</feature>
<comment type="similarity">
    <text evidence="1">Belongs to the IFT43 family.</text>
</comment>
<dbReference type="Proteomes" id="UP000440578">
    <property type="component" value="Unassembled WGS sequence"/>
</dbReference>
<evidence type="ECO:0000256" key="3">
    <source>
        <dbReference type="SAM" id="MobiDB-lite"/>
    </source>
</evidence>
<dbReference type="OrthoDB" id="206950at2759"/>
<protein>
    <submittedName>
        <fullName evidence="4">Intraflagellar transport protein 43</fullName>
    </submittedName>
</protein>
<evidence type="ECO:0000256" key="1">
    <source>
        <dbReference type="ARBA" id="ARBA00007563"/>
    </source>
</evidence>
<feature type="region of interest" description="Disordered" evidence="3">
    <location>
        <begin position="188"/>
        <end position="233"/>
    </location>
</feature>
<dbReference type="PANTHER" id="PTHR33724">
    <property type="entry name" value="INTRAFLAGELLAR TRANSPORT PROTEIN 43 HOMOLOG"/>
    <property type="match status" value="1"/>
</dbReference>
<sequence>MGDPLDDLDDILSSPQSRPRTSYLAPSSEPRPATSTPPPPRQEVTGWGDAPPPGSPAPAPGPPVGRRQRSGFQDPVTASSAPEPKPLAKPRPATWDDEDAVLPMIPDLEEVQEEDLALQVAAAPRARVNRVVTMQELNDDLFKHPTFMALEDIDLRLLTRALTEPADVQEPDRPWVWDVLFTEVLSEVQQDEDSDDGAVDLPTPKSRASARGRRAASGRLQNSAKPRGQPVGL</sequence>
<feature type="compositionally biased region" description="Pro residues" evidence="3">
    <location>
        <begin position="50"/>
        <end position="63"/>
    </location>
</feature>
<dbReference type="Pfam" id="PF15305">
    <property type="entry name" value="IFT43"/>
    <property type="match status" value="1"/>
</dbReference>
<evidence type="ECO:0000256" key="2">
    <source>
        <dbReference type="ARBA" id="ARBA00022794"/>
    </source>
</evidence>
<keyword evidence="5" id="KW-1185">Reference proteome</keyword>
<keyword evidence="4" id="KW-0282">Flagellum</keyword>
<dbReference type="AlphaFoldDB" id="A0A6A4VNR5"/>
<keyword evidence="4" id="KW-0966">Cell projection</keyword>
<reference evidence="4 5" key="1">
    <citation type="submission" date="2019-07" db="EMBL/GenBank/DDBJ databases">
        <title>Draft genome assembly of a fouling barnacle, Amphibalanus amphitrite (Darwin, 1854): The first reference genome for Thecostraca.</title>
        <authorList>
            <person name="Kim W."/>
        </authorList>
    </citation>
    <scope>NUCLEOTIDE SEQUENCE [LARGE SCALE GENOMIC DNA]</scope>
    <source>
        <strain evidence="4">SNU_AA5</strain>
        <tissue evidence="4">Soma without cirri and trophi</tissue>
    </source>
</reference>
<gene>
    <name evidence="4" type="primary">IFT43_0</name>
    <name evidence="4" type="ORF">FJT64_009017</name>
</gene>
<name>A0A6A4VNR5_AMPAM</name>
<evidence type="ECO:0000313" key="5">
    <source>
        <dbReference type="Proteomes" id="UP000440578"/>
    </source>
</evidence>
<organism evidence="4 5">
    <name type="scientific">Amphibalanus amphitrite</name>
    <name type="common">Striped barnacle</name>
    <name type="synonym">Balanus amphitrite</name>
    <dbReference type="NCBI Taxonomy" id="1232801"/>
    <lineage>
        <taxon>Eukaryota</taxon>
        <taxon>Metazoa</taxon>
        <taxon>Ecdysozoa</taxon>
        <taxon>Arthropoda</taxon>
        <taxon>Crustacea</taxon>
        <taxon>Multicrustacea</taxon>
        <taxon>Cirripedia</taxon>
        <taxon>Thoracica</taxon>
        <taxon>Thoracicalcarea</taxon>
        <taxon>Balanomorpha</taxon>
        <taxon>Balanoidea</taxon>
        <taxon>Balanidae</taxon>
        <taxon>Amphibalaninae</taxon>
        <taxon>Amphibalanus</taxon>
    </lineage>
</organism>